<dbReference type="InterPro" id="IPR011008">
    <property type="entry name" value="Dimeric_a/b-barrel"/>
</dbReference>
<dbReference type="RefSeq" id="WP_133291993.1">
    <property type="nucleotide sequence ID" value="NZ_SMSJ01000076.1"/>
</dbReference>
<evidence type="ECO:0008006" key="9">
    <source>
        <dbReference type="Google" id="ProtNLM"/>
    </source>
</evidence>
<evidence type="ECO:0000313" key="8">
    <source>
        <dbReference type="Proteomes" id="UP000295096"/>
    </source>
</evidence>
<keyword evidence="5" id="KW-0408">Iron</keyword>
<evidence type="ECO:0000256" key="5">
    <source>
        <dbReference type="ARBA" id="ARBA00023004"/>
    </source>
</evidence>
<sequence length="574" mass="63334">MSTLDLHDIQGNIHRPYGRYGFPYARYFLFHVNRDRHDPRRWDSEIGRWLVDQIRPAVTTAEPWRNGDTPADAPVRDKPAVTLNIAFTWAGLTALDLPVSTLRLMPDEFIEGMAARNTILGDLEASAPGNWDAVWRDATRADDKAVHLWVSLNAQADPATGRPVPELEVWTRWLVGLPEHPFARGRIALLRGHGRRPDGRGPAEDRWQDSGTIMEAGPDGVLLPTPREPFGFTDGISDPVFAGQDVLDDDPGAAIGSGKIRPGPFDPARSWAPLAAGEFLLGQASEGQELPVASVPGNFMRNGTFMALRKLHQNTASFARAMTQHAAAFGRTAGIDDPDEARETLMAKMVGRWPSGVPLVVAPTRDAERSFMAPYLPALLKARARLPLDAAERALVAEFGARLRNYRYAEDPAGVRCPLGAHVRRVNPRDMLDPDPRPGEASTQLTNRRRILRRGMPYGDTSPAGSADDRAEHGVFIMALCTSLFRQFEFIQQQWLHYGLDLDSGNDACPITGRRDPRNPLANKFVVQSDPQTGRPPYIAADLPLFVETHGGEYFFVPSITALRMMAMGSVDPT</sequence>
<proteinExistence type="predicted"/>
<dbReference type="EMBL" id="SMSJ01000076">
    <property type="protein sequence ID" value="TDH59189.1"/>
    <property type="molecule type" value="Genomic_DNA"/>
</dbReference>
<feature type="region of interest" description="Disordered" evidence="6">
    <location>
        <begin position="427"/>
        <end position="467"/>
    </location>
</feature>
<keyword evidence="2" id="KW-0575">Peroxidase</keyword>
<evidence type="ECO:0000256" key="3">
    <source>
        <dbReference type="ARBA" id="ARBA00022723"/>
    </source>
</evidence>
<dbReference type="OrthoDB" id="236246at2"/>
<dbReference type="GO" id="GO:0046872">
    <property type="term" value="F:metal ion binding"/>
    <property type="evidence" value="ECO:0007669"/>
    <property type="project" value="UniProtKB-KW"/>
</dbReference>
<dbReference type="InterPro" id="IPR006314">
    <property type="entry name" value="Dyp_peroxidase"/>
</dbReference>
<dbReference type="Proteomes" id="UP000295096">
    <property type="component" value="Unassembled WGS sequence"/>
</dbReference>
<keyword evidence="3" id="KW-0479">Metal-binding</keyword>
<dbReference type="PANTHER" id="PTHR30521">
    <property type="entry name" value="DEFERROCHELATASE/PEROXIDASE"/>
    <property type="match status" value="1"/>
</dbReference>
<reference evidence="7 8" key="1">
    <citation type="journal article" date="2016" name="J. Microbiol.">
        <title>Dankookia rubra gen. nov., sp. nov., an alphaproteobacterium isolated from sediment of a shallow stream.</title>
        <authorList>
            <person name="Kim W.H."/>
            <person name="Kim D.H."/>
            <person name="Kang K."/>
            <person name="Ahn T.Y."/>
        </authorList>
    </citation>
    <scope>NUCLEOTIDE SEQUENCE [LARGE SCALE GENOMIC DNA]</scope>
    <source>
        <strain evidence="7 8">JCM30602</strain>
    </source>
</reference>
<dbReference type="AlphaFoldDB" id="A0A4R5Q9G8"/>
<evidence type="ECO:0000256" key="6">
    <source>
        <dbReference type="SAM" id="MobiDB-lite"/>
    </source>
</evidence>
<feature type="compositionally biased region" description="Basic and acidic residues" evidence="6">
    <location>
        <begin position="427"/>
        <end position="438"/>
    </location>
</feature>
<keyword evidence="4" id="KW-0560">Oxidoreductase</keyword>
<evidence type="ECO:0000256" key="1">
    <source>
        <dbReference type="ARBA" id="ARBA00001970"/>
    </source>
</evidence>
<evidence type="ECO:0000313" key="7">
    <source>
        <dbReference type="EMBL" id="TDH59189.1"/>
    </source>
</evidence>
<keyword evidence="8" id="KW-1185">Reference proteome</keyword>
<dbReference type="PROSITE" id="PS51404">
    <property type="entry name" value="DYP_PEROXIDASE"/>
    <property type="match status" value="1"/>
</dbReference>
<comment type="cofactor">
    <cofactor evidence="1">
        <name>heme b</name>
        <dbReference type="ChEBI" id="CHEBI:60344"/>
    </cofactor>
</comment>
<dbReference type="GO" id="GO:0004601">
    <property type="term" value="F:peroxidase activity"/>
    <property type="evidence" value="ECO:0007669"/>
    <property type="project" value="UniProtKB-KW"/>
</dbReference>
<accession>A0A4R5Q9G8</accession>
<dbReference type="SUPFAM" id="SSF54909">
    <property type="entry name" value="Dimeric alpha+beta barrel"/>
    <property type="match status" value="1"/>
</dbReference>
<evidence type="ECO:0000256" key="2">
    <source>
        <dbReference type="ARBA" id="ARBA00022559"/>
    </source>
</evidence>
<comment type="caution">
    <text evidence="7">The sequence shown here is derived from an EMBL/GenBank/DDBJ whole genome shotgun (WGS) entry which is preliminary data.</text>
</comment>
<gene>
    <name evidence="7" type="ORF">E2C06_28600</name>
</gene>
<evidence type="ECO:0000256" key="4">
    <source>
        <dbReference type="ARBA" id="ARBA00023002"/>
    </source>
</evidence>
<dbReference type="GO" id="GO:0020037">
    <property type="term" value="F:heme binding"/>
    <property type="evidence" value="ECO:0007669"/>
    <property type="project" value="InterPro"/>
</dbReference>
<dbReference type="PANTHER" id="PTHR30521:SF5">
    <property type="entry name" value="BLR4509 PROTEIN"/>
    <property type="match status" value="1"/>
</dbReference>
<name>A0A4R5Q9G8_9PROT</name>
<dbReference type="GO" id="GO:0005829">
    <property type="term" value="C:cytosol"/>
    <property type="evidence" value="ECO:0007669"/>
    <property type="project" value="TreeGrafter"/>
</dbReference>
<protein>
    <recommendedName>
        <fullName evidence="9">Peroxidase</fullName>
    </recommendedName>
</protein>
<organism evidence="7 8">
    <name type="scientific">Dankookia rubra</name>
    <dbReference type="NCBI Taxonomy" id="1442381"/>
    <lineage>
        <taxon>Bacteria</taxon>
        <taxon>Pseudomonadati</taxon>
        <taxon>Pseudomonadota</taxon>
        <taxon>Alphaproteobacteria</taxon>
        <taxon>Acetobacterales</taxon>
        <taxon>Roseomonadaceae</taxon>
        <taxon>Dankookia</taxon>
    </lineage>
</organism>